<feature type="region of interest" description="Disordered" evidence="1">
    <location>
        <begin position="796"/>
        <end position="815"/>
    </location>
</feature>
<evidence type="ECO:0000313" key="2">
    <source>
        <dbReference type="EMBL" id="KIK63033.1"/>
    </source>
</evidence>
<reference evidence="2 3" key="1">
    <citation type="submission" date="2014-04" db="EMBL/GenBank/DDBJ databases">
        <title>Evolutionary Origins and Diversification of the Mycorrhizal Mutualists.</title>
        <authorList>
            <consortium name="DOE Joint Genome Institute"/>
            <consortium name="Mycorrhizal Genomics Consortium"/>
            <person name="Kohler A."/>
            <person name="Kuo A."/>
            <person name="Nagy L.G."/>
            <person name="Floudas D."/>
            <person name="Copeland A."/>
            <person name="Barry K.W."/>
            <person name="Cichocki N."/>
            <person name="Veneault-Fourrey C."/>
            <person name="LaButti K."/>
            <person name="Lindquist E.A."/>
            <person name="Lipzen A."/>
            <person name="Lundell T."/>
            <person name="Morin E."/>
            <person name="Murat C."/>
            <person name="Riley R."/>
            <person name="Ohm R."/>
            <person name="Sun H."/>
            <person name="Tunlid A."/>
            <person name="Henrissat B."/>
            <person name="Grigoriev I.V."/>
            <person name="Hibbett D.S."/>
            <person name="Martin F."/>
        </authorList>
    </citation>
    <scope>NUCLEOTIDE SEQUENCE [LARGE SCALE GENOMIC DNA]</scope>
    <source>
        <strain evidence="2 3">FD-317 M1</strain>
    </source>
</reference>
<feature type="region of interest" description="Disordered" evidence="1">
    <location>
        <begin position="580"/>
        <end position="773"/>
    </location>
</feature>
<gene>
    <name evidence="2" type="ORF">GYMLUDRAFT_41334</name>
</gene>
<feature type="compositionally biased region" description="Polar residues" evidence="1">
    <location>
        <begin position="1237"/>
        <end position="1249"/>
    </location>
</feature>
<proteinExistence type="predicted"/>
<feature type="compositionally biased region" description="Acidic residues" evidence="1">
    <location>
        <begin position="612"/>
        <end position="621"/>
    </location>
</feature>
<feature type="compositionally biased region" description="Polar residues" evidence="1">
    <location>
        <begin position="1361"/>
        <end position="1370"/>
    </location>
</feature>
<dbReference type="EMBL" id="KN834765">
    <property type="protein sequence ID" value="KIK63033.1"/>
    <property type="molecule type" value="Genomic_DNA"/>
</dbReference>
<feature type="compositionally biased region" description="Basic residues" evidence="1">
    <location>
        <begin position="185"/>
        <end position="198"/>
    </location>
</feature>
<feature type="region of interest" description="Disordered" evidence="1">
    <location>
        <begin position="514"/>
        <end position="566"/>
    </location>
</feature>
<organism evidence="2 3">
    <name type="scientific">Collybiopsis luxurians FD-317 M1</name>
    <dbReference type="NCBI Taxonomy" id="944289"/>
    <lineage>
        <taxon>Eukaryota</taxon>
        <taxon>Fungi</taxon>
        <taxon>Dikarya</taxon>
        <taxon>Basidiomycota</taxon>
        <taxon>Agaricomycotina</taxon>
        <taxon>Agaricomycetes</taxon>
        <taxon>Agaricomycetidae</taxon>
        <taxon>Agaricales</taxon>
        <taxon>Marasmiineae</taxon>
        <taxon>Omphalotaceae</taxon>
        <taxon>Collybiopsis</taxon>
        <taxon>Collybiopsis luxurians</taxon>
    </lineage>
</organism>
<feature type="compositionally biased region" description="Basic and acidic residues" evidence="1">
    <location>
        <begin position="330"/>
        <end position="341"/>
    </location>
</feature>
<protein>
    <submittedName>
        <fullName evidence="2">Uncharacterized protein</fullName>
    </submittedName>
</protein>
<feature type="compositionally biased region" description="Polar residues" evidence="1">
    <location>
        <begin position="1209"/>
        <end position="1224"/>
    </location>
</feature>
<feature type="compositionally biased region" description="Polar residues" evidence="1">
    <location>
        <begin position="415"/>
        <end position="426"/>
    </location>
</feature>
<feature type="compositionally biased region" description="Polar residues" evidence="1">
    <location>
        <begin position="382"/>
        <end position="400"/>
    </location>
</feature>
<feature type="compositionally biased region" description="Polar residues" evidence="1">
    <location>
        <begin position="66"/>
        <end position="80"/>
    </location>
</feature>
<feature type="compositionally biased region" description="Acidic residues" evidence="1">
    <location>
        <begin position="797"/>
        <end position="810"/>
    </location>
</feature>
<feature type="compositionally biased region" description="Acidic residues" evidence="1">
    <location>
        <begin position="762"/>
        <end position="771"/>
    </location>
</feature>
<feature type="compositionally biased region" description="Polar residues" evidence="1">
    <location>
        <begin position="199"/>
        <end position="214"/>
    </location>
</feature>
<feature type="compositionally biased region" description="Polar residues" evidence="1">
    <location>
        <begin position="35"/>
        <end position="44"/>
    </location>
</feature>
<keyword evidence="3" id="KW-1185">Reference proteome</keyword>
<evidence type="ECO:0000313" key="3">
    <source>
        <dbReference type="Proteomes" id="UP000053593"/>
    </source>
</evidence>
<sequence>MSSTENAHPANFIGRSSVPRIDLTKTLSNKKTRNKNASTPSNSRKPMGNLNRLSGTATPLGLLSPPASQTNVLAGNSDSEQNLDRGFEIGSREKELREEDPARLLISPPPEEELQQASLSRRPSFHKLSTSHLNNTIASSSTELPQPKRKRSMAPTLSFAGFSNYNQSGTVPPSGSEPQVTPNPKPRKQSRKVNRAHVRTNSGQSDVSMESLPSPSRAPRGNSSSRGDNSPSTPSRRRRQSKVLRSPHTNNPDADYIPSYRPASDEEPTDTEGWPISRKPARLSRRSATPAAIPPYEPPSVVFSSPREVVLSPVTSAAKTKRKAGSARKLKVDVQVKHEPPDIDLNAPMPPASPTDDPILLSGPPEEDLTPSRPRIMRDASVSANVPRTFVGPSSANAQPQAFAHARESLPPSSPLAQDNSSSPTYGAQWPHTAVPNFAGSSDSMELDMQPHEYAEAEGGIPYFGFETGSLPVASADAWSDSDDEDPPHTPYREPGIIAEGIGEYTGHWRMTQIRTKADPPSSATRVRIDDWGNPKSPYPRSLLQQTPRAASPNPSLLHPRPEADQDDLIFPLQEGHTATIVPPQRESHIEPQACAMIMGHPISPPASLTNEGEEEQEEQEVRDLSLPPDDEEEMVGQQDETPEGDEPTAEAEELQEEEIAEEEEVRRLSLGPEEQNAEDTQPAGHQDARVGLFKFPSTPHIASSRQVDPQSSPAPRRDLAFLSRPSDKRRSSARVSASFERAKELFGTRSSPVKPSSPLPEESDDEDQEMELAHISTQVSDVEEEEQVVDGRENVADDIDSGDESDPIVEDPGLVQITSSDPRAAARAAAILKQHDYDCYTKIVLKQQQERRRESLSHTTIEDLKKDNRRKTLADAGISKGKASVTPRRSLATVIGDKVYIPGTPVMTLGGLLEAAEKEVQLEQSRGLTPRTQNSPFSSSSEEQTLVEMALAEKATYRTPLPAKYGFGSRPRSSSANEVGGDEDEGLSVQRREWTKDEWKILDGCFTDERIQLAQTHCENLVSTMNNGDEEAPLVGVDLVDVDTVVGRFVTEMGGDEMIDAYGWSRESLRARAKAIQNKQRAGHVAPPTTPFTPRTVSKSREPRPTSMEVPSITPFGRRPFPPARKPVVLPSPAGPDAPFSNIPEDLVEQPRRRKVPATLLAPRYSHLLDEAIAVSRDFPSTEPSVESMQDDDDSLDEVSVSTLIVEPSSNDTSVSTSETSPPRKSGLGRLFSYLPSFSKTPGPSTRKPSSESKRGLPLPPAEILEKPRGPVTTPARPPVPKSKAPKDLVSLNHQPIPEKKSMIPRREPKRMKELRKVGLPEERERQQVEEAVVRPRRSSGSSVKDLINSFEANDRRASLESSNRSLTKAKSIGDLKNNGKPTWRP</sequence>
<feature type="compositionally biased region" description="Basic and acidic residues" evidence="1">
    <location>
        <begin position="82"/>
        <end position="102"/>
    </location>
</feature>
<feature type="region of interest" description="Disordered" evidence="1">
    <location>
        <begin position="1"/>
        <end position="303"/>
    </location>
</feature>
<feature type="compositionally biased region" description="Acidic residues" evidence="1">
    <location>
        <begin position="629"/>
        <end position="664"/>
    </location>
</feature>
<feature type="compositionally biased region" description="Polar residues" evidence="1">
    <location>
        <begin position="115"/>
        <end position="144"/>
    </location>
</feature>
<feature type="compositionally biased region" description="Polar residues" evidence="1">
    <location>
        <begin position="543"/>
        <end position="555"/>
    </location>
</feature>
<dbReference type="HOGENOM" id="CLU_004932_0_0_1"/>
<feature type="region of interest" description="Disordered" evidence="1">
    <location>
        <begin position="1079"/>
        <end position="1123"/>
    </location>
</feature>
<feature type="region of interest" description="Disordered" evidence="1">
    <location>
        <begin position="967"/>
        <end position="989"/>
    </location>
</feature>
<feature type="region of interest" description="Disordered" evidence="1">
    <location>
        <begin position="474"/>
        <end position="496"/>
    </location>
</feature>
<dbReference type="OrthoDB" id="3258279at2759"/>
<dbReference type="Proteomes" id="UP000053593">
    <property type="component" value="Unassembled WGS sequence"/>
</dbReference>
<feature type="compositionally biased region" description="Polar residues" evidence="1">
    <location>
        <begin position="701"/>
        <end position="714"/>
    </location>
</feature>
<feature type="compositionally biased region" description="Basic and acidic residues" evidence="1">
    <location>
        <begin position="1298"/>
        <end position="1335"/>
    </location>
</feature>
<feature type="compositionally biased region" description="Basic and acidic residues" evidence="1">
    <location>
        <begin position="716"/>
        <end position="731"/>
    </location>
</feature>
<feature type="compositionally biased region" description="Polar residues" evidence="1">
    <location>
        <begin position="161"/>
        <end position="182"/>
    </location>
</feature>
<name>A0A0D0D1L0_9AGAR</name>
<accession>A0A0D0D1L0</accession>
<feature type="region of interest" description="Disordered" evidence="1">
    <location>
        <begin position="315"/>
        <end position="446"/>
    </location>
</feature>
<feature type="region of interest" description="Disordered" evidence="1">
    <location>
        <begin position="1132"/>
        <end position="1151"/>
    </location>
</feature>
<evidence type="ECO:0000256" key="1">
    <source>
        <dbReference type="SAM" id="MobiDB-lite"/>
    </source>
</evidence>
<feature type="compositionally biased region" description="Basic residues" evidence="1">
    <location>
        <begin position="319"/>
        <end position="329"/>
    </location>
</feature>
<feature type="region of interest" description="Disordered" evidence="1">
    <location>
        <begin position="1177"/>
        <end position="1387"/>
    </location>
</feature>